<gene>
    <name evidence="2" type="ORF">JOF56_005742</name>
</gene>
<sequence length="118" mass="12816">MASTTPTTPRENTSPPEQSTTPAAKVVELTGLDTVMDALAVAAEDKKLATQLYDDLAGIIKARMGTAEIGTLGGQPVVSYTQTERIILRDKLVRELHPDVARECEDIIPVRTFRLLNP</sequence>
<dbReference type="EMBL" id="JAGINW010000001">
    <property type="protein sequence ID" value="MBP2325357.1"/>
    <property type="molecule type" value="Genomic_DNA"/>
</dbReference>
<name>A0ABS4TLQ4_9PSEU</name>
<reference evidence="2 3" key="1">
    <citation type="submission" date="2021-03" db="EMBL/GenBank/DDBJ databases">
        <title>Sequencing the genomes of 1000 actinobacteria strains.</title>
        <authorList>
            <person name="Klenk H.-P."/>
        </authorList>
    </citation>
    <scope>NUCLEOTIDE SEQUENCE [LARGE SCALE GENOMIC DNA]</scope>
    <source>
        <strain evidence="2 3">DSM 46670</strain>
    </source>
</reference>
<accession>A0ABS4TLQ4</accession>
<organism evidence="2 3">
    <name type="scientific">Kibdelosporangium banguiense</name>
    <dbReference type="NCBI Taxonomy" id="1365924"/>
    <lineage>
        <taxon>Bacteria</taxon>
        <taxon>Bacillati</taxon>
        <taxon>Actinomycetota</taxon>
        <taxon>Actinomycetes</taxon>
        <taxon>Pseudonocardiales</taxon>
        <taxon>Pseudonocardiaceae</taxon>
        <taxon>Kibdelosporangium</taxon>
    </lineage>
</organism>
<dbReference type="Proteomes" id="UP001519332">
    <property type="component" value="Unassembled WGS sequence"/>
</dbReference>
<feature type="region of interest" description="Disordered" evidence="1">
    <location>
        <begin position="1"/>
        <end position="23"/>
    </location>
</feature>
<comment type="caution">
    <text evidence="2">The sequence shown here is derived from an EMBL/GenBank/DDBJ whole genome shotgun (WGS) entry which is preliminary data.</text>
</comment>
<evidence type="ECO:0000313" key="2">
    <source>
        <dbReference type="EMBL" id="MBP2325357.1"/>
    </source>
</evidence>
<feature type="compositionally biased region" description="Polar residues" evidence="1">
    <location>
        <begin position="1"/>
        <end position="22"/>
    </location>
</feature>
<protein>
    <submittedName>
        <fullName evidence="2">Uncharacterized protein</fullName>
    </submittedName>
</protein>
<dbReference type="RefSeq" id="WP_209642567.1">
    <property type="nucleotide sequence ID" value="NZ_JAGINW010000001.1"/>
</dbReference>
<keyword evidence="3" id="KW-1185">Reference proteome</keyword>
<proteinExistence type="predicted"/>
<evidence type="ECO:0000256" key="1">
    <source>
        <dbReference type="SAM" id="MobiDB-lite"/>
    </source>
</evidence>
<evidence type="ECO:0000313" key="3">
    <source>
        <dbReference type="Proteomes" id="UP001519332"/>
    </source>
</evidence>